<sequence>MSRLGAEQLTMCEEMLRNIRDVVSARVLLGSDGVLNEVQILAGAERSATEVAADVVAVLKKYFAVEIGPEKVIVTHLQEPVEKDLAAAGDRRPYFAGLNVSSKGNQVEVRVEIAYGNAAVSGVAVGPASTRNRRRLIAQATLMALENWSSQSRYSFILEDLVMVPLAGKRVALVGVSILSSLGEDFLTGSAVVDEEEPEAIVRAVLDAINRRLSVLTG</sequence>
<dbReference type="AlphaFoldDB" id="A0A7C2EAJ2"/>
<protein>
    <submittedName>
        <fullName evidence="1">Uncharacterized protein</fullName>
    </submittedName>
</protein>
<accession>A0A7C2EAJ2</accession>
<evidence type="ECO:0000313" key="1">
    <source>
        <dbReference type="EMBL" id="HEL66244.1"/>
    </source>
</evidence>
<reference evidence="1" key="1">
    <citation type="journal article" date="2020" name="mSystems">
        <title>Genome- and Community-Level Interaction Insights into Carbon Utilization and Element Cycling Functions of Hydrothermarchaeota in Hydrothermal Sediment.</title>
        <authorList>
            <person name="Zhou Z."/>
            <person name="Liu Y."/>
            <person name="Xu W."/>
            <person name="Pan J."/>
            <person name="Luo Z.H."/>
            <person name="Li M."/>
        </authorList>
    </citation>
    <scope>NUCLEOTIDE SEQUENCE [LARGE SCALE GENOMIC DNA]</scope>
    <source>
        <strain evidence="1">SpSt-300</strain>
    </source>
</reference>
<comment type="caution">
    <text evidence="1">The sequence shown here is derived from an EMBL/GenBank/DDBJ whole genome shotgun (WGS) entry which is preliminary data.</text>
</comment>
<name>A0A7C2EAJ2_9THEO</name>
<dbReference type="EMBL" id="DSMU01000391">
    <property type="protein sequence ID" value="HEL66244.1"/>
    <property type="molecule type" value="Genomic_DNA"/>
</dbReference>
<gene>
    <name evidence="1" type="ORF">ENQ34_06175</name>
</gene>
<proteinExistence type="predicted"/>
<organism evidence="1">
    <name type="scientific">Ammonifex degensii</name>
    <dbReference type="NCBI Taxonomy" id="42838"/>
    <lineage>
        <taxon>Bacteria</taxon>
        <taxon>Bacillati</taxon>
        <taxon>Bacillota</taxon>
        <taxon>Clostridia</taxon>
        <taxon>Thermoanaerobacterales</taxon>
        <taxon>Thermoanaerobacteraceae</taxon>
        <taxon>Ammonifex</taxon>
    </lineage>
</organism>